<sequence length="219" mass="23500">MKKIFIVFAILGGVLSTQSILASDKTLSRSCLKSNPLAVGETDANLIEIYDAYCDKKNKDVKYSYLAKAAQRFQQLGKNWKALQLVNELESLNLRGNTITDVKFLASANLANEALNQMRTTENRYLTTDITYPTAKVLSENINSAKSTIILQLEKPVKKPNSGSTTGRTTGGGKGTGKGKVGTSNKGNTGSVTQGTSNSGKINPSPAPTSGNPFDFTNR</sequence>
<evidence type="ECO:0000313" key="3">
    <source>
        <dbReference type="EMBL" id="ALH95832.1"/>
    </source>
</evidence>
<dbReference type="PROSITE" id="PS51450">
    <property type="entry name" value="LRR"/>
    <property type="match status" value="1"/>
</dbReference>
<keyword evidence="2" id="KW-0732">Signal</keyword>
<evidence type="ECO:0000256" key="1">
    <source>
        <dbReference type="SAM" id="MobiDB-lite"/>
    </source>
</evidence>
<dbReference type="InterPro" id="IPR001611">
    <property type="entry name" value="Leu-rich_rpt"/>
</dbReference>
<feature type="compositionally biased region" description="Polar residues" evidence="1">
    <location>
        <begin position="191"/>
        <end position="219"/>
    </location>
</feature>
<reference evidence="3 4" key="1">
    <citation type="journal article" date="2015" name="Int. J. Syst. Evol. Microbiol.">
        <title>Acinetobacter equi sp. nov. isolated from horse faeces.</title>
        <authorList>
            <person name="Poppel M.T."/>
            <person name="Skiebe E."/>
            <person name="Laue M."/>
            <person name="Bergmann H."/>
            <person name="Ebersberger I."/>
            <person name="Garn T."/>
            <person name="Fruth A."/>
            <person name="Baumgardt S."/>
            <person name="Busse H.J."/>
            <person name="Wilharm G."/>
        </authorList>
    </citation>
    <scope>NUCLEOTIDE SEQUENCE [LARGE SCALE GENOMIC DNA]</scope>
    <source>
        <strain evidence="3 4">114</strain>
    </source>
</reference>
<dbReference type="OrthoDB" id="6711608at2"/>
<dbReference type="Proteomes" id="UP000064939">
    <property type="component" value="Chromosome"/>
</dbReference>
<feature type="signal peptide" evidence="2">
    <location>
        <begin position="1"/>
        <end position="22"/>
    </location>
</feature>
<organism evidence="3 4">
    <name type="scientific">Acinetobacter equi</name>
    <dbReference type="NCBI Taxonomy" id="1324350"/>
    <lineage>
        <taxon>Bacteria</taxon>
        <taxon>Pseudomonadati</taxon>
        <taxon>Pseudomonadota</taxon>
        <taxon>Gammaproteobacteria</taxon>
        <taxon>Moraxellales</taxon>
        <taxon>Moraxellaceae</taxon>
        <taxon>Acinetobacter</taxon>
    </lineage>
</organism>
<proteinExistence type="predicted"/>
<protein>
    <submittedName>
        <fullName evidence="3">Uncharacterized protein</fullName>
    </submittedName>
</protein>
<feature type="region of interest" description="Disordered" evidence="1">
    <location>
        <begin position="153"/>
        <end position="219"/>
    </location>
</feature>
<dbReference type="AlphaFoldDB" id="A0A0N9W416"/>
<dbReference type="RefSeq" id="WP_054581720.1">
    <property type="nucleotide sequence ID" value="NZ_CP012808.1"/>
</dbReference>
<dbReference type="STRING" id="1324350.AOY20_10005"/>
<dbReference type="EMBL" id="CP012808">
    <property type="protein sequence ID" value="ALH95832.1"/>
    <property type="molecule type" value="Genomic_DNA"/>
</dbReference>
<evidence type="ECO:0000313" key="4">
    <source>
        <dbReference type="Proteomes" id="UP000064939"/>
    </source>
</evidence>
<dbReference type="KEGG" id="aei:AOY20_10005"/>
<feature type="chain" id="PRO_5006039818" evidence="2">
    <location>
        <begin position="23"/>
        <end position="219"/>
    </location>
</feature>
<name>A0A0N9W416_9GAMM</name>
<feature type="compositionally biased region" description="Gly residues" evidence="1">
    <location>
        <begin position="169"/>
        <end position="180"/>
    </location>
</feature>
<accession>A0A0N9W416</accession>
<feature type="compositionally biased region" description="Low complexity" evidence="1">
    <location>
        <begin position="181"/>
        <end position="190"/>
    </location>
</feature>
<evidence type="ECO:0000256" key="2">
    <source>
        <dbReference type="SAM" id="SignalP"/>
    </source>
</evidence>
<gene>
    <name evidence="3" type="ORF">AOY20_10005</name>
</gene>
<keyword evidence="4" id="KW-1185">Reference proteome</keyword>